<dbReference type="AlphaFoldDB" id="A0A8A1LBC6"/>
<accession>A0A8A1LBC6</accession>
<dbReference type="EMBL" id="CP069103">
    <property type="protein sequence ID" value="QSS51708.1"/>
    <property type="molecule type" value="Genomic_DNA"/>
</dbReference>
<dbReference type="VEuPathDB" id="FungiDB:I7I53_07091"/>
<evidence type="ECO:0000313" key="2">
    <source>
        <dbReference type="Proteomes" id="UP000663419"/>
    </source>
</evidence>
<dbReference type="Proteomes" id="UP000663419">
    <property type="component" value="Chromosome 2"/>
</dbReference>
<sequence length="64" mass="7022">MCIRERSCLRRQSIKLDKEGAGRIFVTSSSLCMPALHAGCRAIGNERLFNSFSSPFHTGSCISS</sequence>
<protein>
    <submittedName>
        <fullName evidence="1">Uncharacterized protein</fullName>
    </submittedName>
</protein>
<gene>
    <name evidence="1" type="ORF">I7I53_07091</name>
</gene>
<reference evidence="1" key="1">
    <citation type="submission" date="2021-01" db="EMBL/GenBank/DDBJ databases">
        <title>Chromosome-level genome assembly of a human fungal pathogen reveals clustering of transcriptionally co-regulated genes.</title>
        <authorList>
            <person name="Voorhies M."/>
            <person name="Cohen S."/>
            <person name="Shea T.P."/>
            <person name="Petrus S."/>
            <person name="Munoz J.F."/>
            <person name="Poplawski S."/>
            <person name="Goldman W.E."/>
            <person name="Michael T."/>
            <person name="Cuomo C.A."/>
            <person name="Sil A."/>
            <person name="Beyhan S."/>
        </authorList>
    </citation>
    <scope>NUCLEOTIDE SEQUENCE</scope>
    <source>
        <strain evidence="1">H88</strain>
    </source>
</reference>
<name>A0A8A1LBC6_AJEC8</name>
<proteinExistence type="predicted"/>
<organism evidence="1 2">
    <name type="scientific">Ajellomyces capsulatus (strain H88)</name>
    <name type="common">Darling's disease fungus</name>
    <name type="synonym">Histoplasma capsulatum</name>
    <dbReference type="NCBI Taxonomy" id="544711"/>
    <lineage>
        <taxon>Eukaryota</taxon>
        <taxon>Fungi</taxon>
        <taxon>Dikarya</taxon>
        <taxon>Ascomycota</taxon>
        <taxon>Pezizomycotina</taxon>
        <taxon>Eurotiomycetes</taxon>
        <taxon>Eurotiomycetidae</taxon>
        <taxon>Onygenales</taxon>
        <taxon>Ajellomycetaceae</taxon>
        <taxon>Histoplasma</taxon>
    </lineage>
</organism>
<evidence type="ECO:0000313" key="1">
    <source>
        <dbReference type="EMBL" id="QSS51708.1"/>
    </source>
</evidence>